<dbReference type="EMBL" id="CP019030">
    <property type="protein sequence ID" value="APU45302.1"/>
    <property type="molecule type" value="Genomic_DNA"/>
</dbReference>
<dbReference type="Proteomes" id="UP000185427">
    <property type="component" value="Chromosome"/>
</dbReference>
<protein>
    <submittedName>
        <fullName evidence="1">Uncharacterized protein</fullName>
    </submittedName>
</protein>
<organism evidence="1 2">
    <name type="scientific">Limosilactobacillus fermentum</name>
    <name type="common">Lactobacillus fermentum</name>
    <dbReference type="NCBI Taxonomy" id="1613"/>
    <lineage>
        <taxon>Bacteria</taxon>
        <taxon>Bacillati</taxon>
        <taxon>Bacillota</taxon>
        <taxon>Bacilli</taxon>
        <taxon>Lactobacillales</taxon>
        <taxon>Lactobacillaceae</taxon>
        <taxon>Limosilactobacillus</taxon>
    </lineage>
</organism>
<evidence type="ECO:0000313" key="2">
    <source>
        <dbReference type="Proteomes" id="UP000185427"/>
    </source>
</evidence>
<proteinExistence type="predicted"/>
<name>A0A1L7GTF4_LIMFE</name>
<gene>
    <name evidence="1" type="ORF">BUW47_02075</name>
</gene>
<reference evidence="1 2" key="1">
    <citation type="submission" date="2016-12" db="EMBL/GenBank/DDBJ databases">
        <title>Complete Genome Sequence of Lactobacillus fermentum Strain SNUV175, a Probiotic for Treatment of Bacterial Vaginosis.</title>
        <authorList>
            <person name="Lee S."/>
            <person name="You H.J."/>
            <person name="Kwon B."/>
            <person name="Ko G."/>
        </authorList>
    </citation>
    <scope>NUCLEOTIDE SEQUENCE [LARGE SCALE GENOMIC DNA]</scope>
    <source>
        <strain evidence="1 2">SNUV175</strain>
    </source>
</reference>
<sequence length="109" mass="12905">MRTELKLETGETTEINGETYTKVTSNFLNPDNKKLYFYYDHKNEMFTDRRQAHFNVLSAHVDPAVIDWVVARYHCQRGNLRELQSDDPGVLIQAMLAVYSWCEMKEWLK</sequence>
<evidence type="ECO:0000313" key="1">
    <source>
        <dbReference type="EMBL" id="APU45302.1"/>
    </source>
</evidence>
<dbReference type="AlphaFoldDB" id="A0A1L7GTF4"/>
<dbReference type="RefSeq" id="WP_075667140.1">
    <property type="nucleotide sequence ID" value="NZ_CP019030.1"/>
</dbReference>
<accession>A0A1L7GTF4</accession>